<reference evidence="3" key="1">
    <citation type="submission" date="2020-01" db="EMBL/GenBank/DDBJ databases">
        <title>'Steroidobacter agaridevorans' sp. nov., agar-degrading bacteria isolated from rhizosphere soils.</title>
        <authorList>
            <person name="Ikenaga M."/>
            <person name="Kataoka M."/>
            <person name="Murouchi A."/>
            <person name="Katsuragi S."/>
            <person name="Sakai M."/>
        </authorList>
    </citation>
    <scope>NUCLEOTIDE SEQUENCE [LARGE SCALE GENOMIC DNA]</scope>
    <source>
        <strain evidence="3">YU21-B</strain>
    </source>
</reference>
<sequence length="70" mass="7476">MRVALISGAVLAAVGAFLLLVGVSYTREESFFKLGGFEAKMQQEHRVPDWIGGVALGAGLVLFVVGLKKR</sequence>
<keyword evidence="3" id="KW-1185">Reference proteome</keyword>
<proteinExistence type="predicted"/>
<accession>A0A829YDA1</accession>
<dbReference type="Proteomes" id="UP000445000">
    <property type="component" value="Unassembled WGS sequence"/>
</dbReference>
<dbReference type="AlphaFoldDB" id="A0A829YDA1"/>
<keyword evidence="1" id="KW-1133">Transmembrane helix</keyword>
<protein>
    <recommendedName>
        <fullName evidence="4">DUF3185 domain-containing protein</fullName>
    </recommendedName>
</protein>
<feature type="transmembrane region" description="Helical" evidence="1">
    <location>
        <begin position="50"/>
        <end position="67"/>
    </location>
</feature>
<evidence type="ECO:0000256" key="1">
    <source>
        <dbReference type="SAM" id="Phobius"/>
    </source>
</evidence>
<keyword evidence="1" id="KW-0472">Membrane</keyword>
<gene>
    <name evidence="2" type="ORF">GCM10011487_26160</name>
</gene>
<dbReference type="EMBL" id="BLJN01000002">
    <property type="protein sequence ID" value="GFE80616.1"/>
    <property type="molecule type" value="Genomic_DNA"/>
</dbReference>
<evidence type="ECO:0000313" key="2">
    <source>
        <dbReference type="EMBL" id="GFE80616.1"/>
    </source>
</evidence>
<comment type="caution">
    <text evidence="2">The sequence shown here is derived from an EMBL/GenBank/DDBJ whole genome shotgun (WGS) entry which is preliminary data.</text>
</comment>
<dbReference type="RefSeq" id="WP_161812281.1">
    <property type="nucleotide sequence ID" value="NZ_BLJN01000002.1"/>
</dbReference>
<name>A0A829YDA1_9GAMM</name>
<organism evidence="2 3">
    <name type="scientific">Steroidobacter agaridevorans</name>
    <dbReference type="NCBI Taxonomy" id="2695856"/>
    <lineage>
        <taxon>Bacteria</taxon>
        <taxon>Pseudomonadati</taxon>
        <taxon>Pseudomonadota</taxon>
        <taxon>Gammaproteobacteria</taxon>
        <taxon>Steroidobacterales</taxon>
        <taxon>Steroidobacteraceae</taxon>
        <taxon>Steroidobacter</taxon>
    </lineage>
</organism>
<evidence type="ECO:0008006" key="4">
    <source>
        <dbReference type="Google" id="ProtNLM"/>
    </source>
</evidence>
<evidence type="ECO:0000313" key="3">
    <source>
        <dbReference type="Proteomes" id="UP000445000"/>
    </source>
</evidence>
<keyword evidence="1" id="KW-0812">Transmembrane</keyword>